<dbReference type="EMBL" id="MLAK01000546">
    <property type="protein sequence ID" value="OHT13177.1"/>
    <property type="molecule type" value="Genomic_DNA"/>
</dbReference>
<keyword evidence="3" id="KW-1185">Reference proteome</keyword>
<dbReference type="Proteomes" id="UP000179807">
    <property type="component" value="Unassembled WGS sequence"/>
</dbReference>
<dbReference type="OrthoDB" id="10654170at2759"/>
<dbReference type="RefSeq" id="XP_068366313.1">
    <property type="nucleotide sequence ID" value="XM_068499153.1"/>
</dbReference>
<comment type="caution">
    <text evidence="2">The sequence shown here is derived from an EMBL/GenBank/DDBJ whole genome shotgun (WGS) entry which is preliminary data.</text>
</comment>
<protein>
    <recommendedName>
        <fullName evidence="4">Ubiquitin-like domain-containing protein</fullName>
    </recommendedName>
</protein>
<dbReference type="AlphaFoldDB" id="A0A1J4KPE9"/>
<dbReference type="VEuPathDB" id="TrichDB:TRFO_16727"/>
<accession>A0A1J4KPE9</accession>
<evidence type="ECO:0000313" key="3">
    <source>
        <dbReference type="Proteomes" id="UP000179807"/>
    </source>
</evidence>
<dbReference type="GeneID" id="94833857"/>
<evidence type="ECO:0000256" key="1">
    <source>
        <dbReference type="SAM" id="Phobius"/>
    </source>
</evidence>
<keyword evidence="1" id="KW-0472">Membrane</keyword>
<keyword evidence="1" id="KW-1133">Transmembrane helix</keyword>
<organism evidence="2 3">
    <name type="scientific">Tritrichomonas foetus</name>
    <dbReference type="NCBI Taxonomy" id="1144522"/>
    <lineage>
        <taxon>Eukaryota</taxon>
        <taxon>Metamonada</taxon>
        <taxon>Parabasalia</taxon>
        <taxon>Tritrichomonadida</taxon>
        <taxon>Tritrichomonadidae</taxon>
        <taxon>Tritrichomonas</taxon>
    </lineage>
</organism>
<feature type="transmembrane region" description="Helical" evidence="1">
    <location>
        <begin position="515"/>
        <end position="534"/>
    </location>
</feature>
<name>A0A1J4KPE9_9EUKA</name>
<evidence type="ECO:0000313" key="2">
    <source>
        <dbReference type="EMBL" id="OHT13177.1"/>
    </source>
</evidence>
<proteinExistence type="predicted"/>
<sequence length="539" mass="62754">MTKNLQIEILYHEADADIQSFIEMNTTNTIRNLKEDIKSRIDDLKKVDFVILNNELNNSNILDDDLQLSQIATSGIIKLKILPTIVDVTIVSESDDPKNLQIDITEPLQEAINKLVTNDYPSRYVFAYEILENEYRVCCSTLPLSSHDWWYNRLRLIRRIYKEDKEHVKNELNRKFLIENAHSAIARGLSAYSLKKWAKIAALKLLLITEDPSKTFDLYYVKENIAKLVSPAVLKENSLYQPILNKFNKLKHEDLEDIETLYLQESSESGCQCAYIEAIKFKIGKNIGSKFGIWHNRYIFVSPTNIEIFKGYGVTEKYSCVFKEINDIRSEEPSTIILILKNGDSWMINSKSQSKIRRLHIMLTSISIIVKDDMITEKTEKDNKSEEILGEQIGEMIPNIKNLQSYGIDEKKEIKKTKDLIIDYIEPPPKTIRTESSSEESKKIRYSEIIPPKNDDSEDDENGLCFLSEHIKVLEIHEELEDNSNKSLTDEELEEIERDKFFETGTDVDWRKNSFTIIAFFFILFQIILIYYSLKKKYT</sequence>
<keyword evidence="1" id="KW-0812">Transmembrane</keyword>
<evidence type="ECO:0008006" key="4">
    <source>
        <dbReference type="Google" id="ProtNLM"/>
    </source>
</evidence>
<gene>
    <name evidence="2" type="ORF">TRFO_16727</name>
</gene>
<reference evidence="2" key="1">
    <citation type="submission" date="2016-10" db="EMBL/GenBank/DDBJ databases">
        <authorList>
            <person name="Benchimol M."/>
            <person name="Almeida L.G."/>
            <person name="Vasconcelos A.T."/>
            <person name="Perreira-Neves A."/>
            <person name="Rosa I.A."/>
            <person name="Tasca T."/>
            <person name="Bogo M.R."/>
            <person name="de Souza W."/>
        </authorList>
    </citation>
    <scope>NUCLEOTIDE SEQUENCE [LARGE SCALE GENOMIC DNA]</scope>
    <source>
        <strain evidence="2">K</strain>
    </source>
</reference>